<dbReference type="InterPro" id="IPR016169">
    <property type="entry name" value="FAD-bd_PCMH_sub2"/>
</dbReference>
<dbReference type="GO" id="GO:0004458">
    <property type="term" value="F:D-lactate dehydrogenase (cytochrome) activity"/>
    <property type="evidence" value="ECO:0007669"/>
    <property type="project" value="TreeGrafter"/>
</dbReference>
<dbReference type="GO" id="GO:0071949">
    <property type="term" value="F:FAD binding"/>
    <property type="evidence" value="ECO:0007669"/>
    <property type="project" value="InterPro"/>
</dbReference>
<proteinExistence type="predicted"/>
<keyword evidence="4" id="KW-0560">Oxidoreductase</keyword>
<sequence>MSPAPEPRALPPNFTLEKFHDFVARARAICGEENVRVVAKDQPLEGEGYLNQPKSHDHFPIYDREKLLASAVVTPRHVPDVQALVGLCNDVVMPLWPISLGRNFGYGGASPRVPGSIILDLGHHMNRILEVNVEGAYALLEPGVSFMDLHDYLEKNDLKKHLWLSVPVGNGSVLGNAVERGVGATPYGDHWGVHCGMEVVLPNGQLVRTGMGGVPNPKADPNLRPDEQPGSETWQLFNQGYGPYNDGLFSQSNLGIVTKIGMWLMPNPGGYQPYEITFENDSDLPRIIDIIRPLRLQMVLQNVPVVRHTLLNAAHCGPKSKYTDKEGPFSEDEVDAIAKKLDMGRWQLIGAAYGPKPVRDILLSVIKKEFLSIPGSRFFLPEDRHEDSPLRARVSLMQGIPTTEELRCLNWLPNGGQLLWAPVSKVTGEDATKQHEVAKALITEYGFDYLGAFAVGMRELHHVIGIPYRLDDADERRRLRQLAHRLIEDAAAHGWGQFRSHTALMDPVAGAFSWNDNALMKFNESVKNALDPNGIIAPGKNGVWPASYDKKEWVLDGTQE</sequence>
<evidence type="ECO:0000313" key="6">
    <source>
        <dbReference type="EMBL" id="KAH7369187.1"/>
    </source>
</evidence>
<comment type="cofactor">
    <cofactor evidence="1">
        <name>FAD</name>
        <dbReference type="ChEBI" id="CHEBI:57692"/>
    </cofactor>
</comment>
<dbReference type="InterPro" id="IPR006094">
    <property type="entry name" value="Oxid_FAD_bind_N"/>
</dbReference>
<feature type="domain" description="FAD-binding PCMH-type" evidence="5">
    <location>
        <begin position="65"/>
        <end position="267"/>
    </location>
</feature>
<keyword evidence="3" id="KW-0274">FAD</keyword>
<dbReference type="InterPro" id="IPR004113">
    <property type="entry name" value="FAD-bd_oxidored_4_C"/>
</dbReference>
<keyword evidence="7" id="KW-1185">Reference proteome</keyword>
<dbReference type="InterPro" id="IPR016167">
    <property type="entry name" value="FAD-bd_PCMH_sub1"/>
</dbReference>
<dbReference type="OrthoDB" id="5332616at2759"/>
<dbReference type="Gene3D" id="1.10.45.10">
    <property type="entry name" value="Vanillyl-alcohol Oxidase, Chain A, domain 4"/>
    <property type="match status" value="1"/>
</dbReference>
<evidence type="ECO:0000313" key="7">
    <source>
        <dbReference type="Proteomes" id="UP000813385"/>
    </source>
</evidence>
<dbReference type="InterPro" id="IPR016166">
    <property type="entry name" value="FAD-bd_PCMH"/>
</dbReference>
<dbReference type="PANTHER" id="PTHR11748:SF114">
    <property type="entry name" value="ARYL-ALCOHOL OXIDASE VANILLYL-ALCOHOL OXIDASE (AFU_ORTHOLOGUE AFUA_3G09500)-RELATED"/>
    <property type="match status" value="1"/>
</dbReference>
<dbReference type="InterPro" id="IPR016164">
    <property type="entry name" value="FAD-linked_Oxase-like_C"/>
</dbReference>
<dbReference type="AlphaFoldDB" id="A0A8K0TTA7"/>
<reference evidence="6" key="1">
    <citation type="journal article" date="2021" name="Nat. Commun.">
        <title>Genetic determinants of endophytism in the Arabidopsis root mycobiome.</title>
        <authorList>
            <person name="Mesny F."/>
            <person name="Miyauchi S."/>
            <person name="Thiergart T."/>
            <person name="Pickel B."/>
            <person name="Atanasova L."/>
            <person name="Karlsson M."/>
            <person name="Huettel B."/>
            <person name="Barry K.W."/>
            <person name="Haridas S."/>
            <person name="Chen C."/>
            <person name="Bauer D."/>
            <person name="Andreopoulos W."/>
            <person name="Pangilinan J."/>
            <person name="LaButti K."/>
            <person name="Riley R."/>
            <person name="Lipzen A."/>
            <person name="Clum A."/>
            <person name="Drula E."/>
            <person name="Henrissat B."/>
            <person name="Kohler A."/>
            <person name="Grigoriev I.V."/>
            <person name="Martin F.M."/>
            <person name="Hacquard S."/>
        </authorList>
    </citation>
    <scope>NUCLEOTIDE SEQUENCE</scope>
    <source>
        <strain evidence="6">MPI-CAGE-AT-0016</strain>
    </source>
</reference>
<dbReference type="InterPro" id="IPR016171">
    <property type="entry name" value="Vanillyl_alc_oxidase_C-sub2"/>
</dbReference>
<dbReference type="SUPFAM" id="SSF55103">
    <property type="entry name" value="FAD-linked oxidases, C-terminal domain"/>
    <property type="match status" value="1"/>
</dbReference>
<dbReference type="InterPro" id="IPR036318">
    <property type="entry name" value="FAD-bd_PCMH-like_sf"/>
</dbReference>
<evidence type="ECO:0000256" key="4">
    <source>
        <dbReference type="ARBA" id="ARBA00023002"/>
    </source>
</evidence>
<dbReference type="SUPFAM" id="SSF56176">
    <property type="entry name" value="FAD-binding/transporter-associated domain-like"/>
    <property type="match status" value="1"/>
</dbReference>
<dbReference type="EMBL" id="JAGPXD010000002">
    <property type="protein sequence ID" value="KAH7369187.1"/>
    <property type="molecule type" value="Genomic_DNA"/>
</dbReference>
<evidence type="ECO:0000256" key="1">
    <source>
        <dbReference type="ARBA" id="ARBA00001974"/>
    </source>
</evidence>
<dbReference type="GO" id="GO:0005739">
    <property type="term" value="C:mitochondrion"/>
    <property type="evidence" value="ECO:0007669"/>
    <property type="project" value="TreeGrafter"/>
</dbReference>
<keyword evidence="2" id="KW-0285">Flavoprotein</keyword>
<dbReference type="Proteomes" id="UP000813385">
    <property type="component" value="Unassembled WGS sequence"/>
</dbReference>
<protein>
    <recommendedName>
        <fullName evidence="5">FAD-binding PCMH-type domain-containing protein</fullName>
    </recommendedName>
</protein>
<comment type="caution">
    <text evidence="6">The sequence shown here is derived from an EMBL/GenBank/DDBJ whole genome shotgun (WGS) entry which is preliminary data.</text>
</comment>
<dbReference type="Gene3D" id="3.40.462.10">
    <property type="entry name" value="FAD-linked oxidases, C-terminal domain"/>
    <property type="match status" value="1"/>
</dbReference>
<accession>A0A8K0TTA7</accession>
<dbReference type="Pfam" id="PF01565">
    <property type="entry name" value="FAD_binding_4"/>
    <property type="match status" value="1"/>
</dbReference>
<organism evidence="6 7">
    <name type="scientific">Plectosphaerella cucumerina</name>
    <dbReference type="NCBI Taxonomy" id="40658"/>
    <lineage>
        <taxon>Eukaryota</taxon>
        <taxon>Fungi</taxon>
        <taxon>Dikarya</taxon>
        <taxon>Ascomycota</taxon>
        <taxon>Pezizomycotina</taxon>
        <taxon>Sordariomycetes</taxon>
        <taxon>Hypocreomycetidae</taxon>
        <taxon>Glomerellales</taxon>
        <taxon>Plectosphaerellaceae</taxon>
        <taxon>Plectosphaerella</taxon>
    </lineage>
</organism>
<evidence type="ECO:0000256" key="2">
    <source>
        <dbReference type="ARBA" id="ARBA00022630"/>
    </source>
</evidence>
<dbReference type="GO" id="GO:1903457">
    <property type="term" value="P:lactate catabolic process"/>
    <property type="evidence" value="ECO:0007669"/>
    <property type="project" value="TreeGrafter"/>
</dbReference>
<gene>
    <name evidence="6" type="ORF">B0T11DRAFT_350760</name>
</gene>
<dbReference type="Pfam" id="PF02913">
    <property type="entry name" value="FAD-oxidase_C"/>
    <property type="match status" value="1"/>
</dbReference>
<dbReference type="PROSITE" id="PS51387">
    <property type="entry name" value="FAD_PCMH"/>
    <property type="match status" value="1"/>
</dbReference>
<evidence type="ECO:0000256" key="3">
    <source>
        <dbReference type="ARBA" id="ARBA00022827"/>
    </source>
</evidence>
<dbReference type="Gene3D" id="3.30.465.10">
    <property type="match status" value="1"/>
</dbReference>
<dbReference type="PANTHER" id="PTHR11748">
    <property type="entry name" value="D-LACTATE DEHYDROGENASE"/>
    <property type="match status" value="1"/>
</dbReference>
<dbReference type="InterPro" id="IPR016170">
    <property type="entry name" value="Cytok_DH_C_sf"/>
</dbReference>
<evidence type="ECO:0000259" key="5">
    <source>
        <dbReference type="PROSITE" id="PS51387"/>
    </source>
</evidence>
<dbReference type="GO" id="GO:0008720">
    <property type="term" value="F:D-lactate dehydrogenase (NAD+) activity"/>
    <property type="evidence" value="ECO:0007669"/>
    <property type="project" value="TreeGrafter"/>
</dbReference>
<dbReference type="Gene3D" id="3.30.43.10">
    <property type="entry name" value="Uridine Diphospho-n-acetylenolpyruvylglucosamine Reductase, domain 2"/>
    <property type="match status" value="1"/>
</dbReference>
<name>A0A8K0TTA7_9PEZI</name>